<organism evidence="1 2">
    <name type="scientific">Nephila pilipes</name>
    <name type="common">Giant wood spider</name>
    <name type="synonym">Nephila maculata</name>
    <dbReference type="NCBI Taxonomy" id="299642"/>
    <lineage>
        <taxon>Eukaryota</taxon>
        <taxon>Metazoa</taxon>
        <taxon>Ecdysozoa</taxon>
        <taxon>Arthropoda</taxon>
        <taxon>Chelicerata</taxon>
        <taxon>Arachnida</taxon>
        <taxon>Araneae</taxon>
        <taxon>Araneomorphae</taxon>
        <taxon>Entelegynae</taxon>
        <taxon>Araneoidea</taxon>
        <taxon>Nephilidae</taxon>
        <taxon>Nephila</taxon>
    </lineage>
</organism>
<dbReference type="Gene3D" id="1.10.10.1450">
    <property type="match status" value="1"/>
</dbReference>
<reference evidence="1" key="1">
    <citation type="submission" date="2020-08" db="EMBL/GenBank/DDBJ databases">
        <title>Multicomponent nature underlies the extraordinary mechanical properties of spider dragline silk.</title>
        <authorList>
            <person name="Kono N."/>
            <person name="Nakamura H."/>
            <person name="Mori M."/>
            <person name="Yoshida Y."/>
            <person name="Ohtoshi R."/>
            <person name="Malay A.D."/>
            <person name="Moran D.A.P."/>
            <person name="Tomita M."/>
            <person name="Numata K."/>
            <person name="Arakawa K."/>
        </authorList>
    </citation>
    <scope>NUCLEOTIDE SEQUENCE</scope>
</reference>
<accession>A0A8X6PK80</accession>
<protein>
    <recommendedName>
        <fullName evidence="3">HTH_48 domain-containing protein</fullName>
    </recommendedName>
</protein>
<evidence type="ECO:0000313" key="2">
    <source>
        <dbReference type="Proteomes" id="UP000887013"/>
    </source>
</evidence>
<comment type="caution">
    <text evidence="1">The sequence shown here is derived from an EMBL/GenBank/DDBJ whole genome shotgun (WGS) entry which is preliminary data.</text>
</comment>
<sequence length="106" mass="12768">MYEASHCYHKRQILREFSARDISQTLGQRTISECTTQHWYQKFRTKDESLDTTFLFHNQFFKHLDNFQQKAAFNNQATAQNAFEELIGFRIPEFYAVRFNRLVSFS</sequence>
<gene>
    <name evidence="1" type="ORF">NPIL_27461</name>
</gene>
<dbReference type="AlphaFoldDB" id="A0A8X6PK80"/>
<evidence type="ECO:0008006" key="3">
    <source>
        <dbReference type="Google" id="ProtNLM"/>
    </source>
</evidence>
<name>A0A8X6PK80_NEPPI</name>
<keyword evidence="2" id="KW-1185">Reference proteome</keyword>
<proteinExistence type="predicted"/>
<dbReference type="EMBL" id="BMAW01021482">
    <property type="protein sequence ID" value="GFT73056.1"/>
    <property type="molecule type" value="Genomic_DNA"/>
</dbReference>
<dbReference type="Proteomes" id="UP000887013">
    <property type="component" value="Unassembled WGS sequence"/>
</dbReference>
<evidence type="ECO:0000313" key="1">
    <source>
        <dbReference type="EMBL" id="GFT73056.1"/>
    </source>
</evidence>